<evidence type="ECO:0000256" key="1">
    <source>
        <dbReference type="ARBA" id="ARBA00001946"/>
    </source>
</evidence>
<reference evidence="16" key="1">
    <citation type="submission" date="2022-10" db="EMBL/GenBank/DDBJ databases">
        <title>Catenovulum adriacola sp. nov. isolated in the Harbour of Susak.</title>
        <authorList>
            <person name="Schoch T."/>
            <person name="Reich S.J."/>
            <person name="Stoeferle S."/>
            <person name="Flaiz M."/>
            <person name="Kazda M."/>
            <person name="Riedel C.U."/>
            <person name="Duerre P."/>
        </authorList>
    </citation>
    <scope>NUCLEOTIDE SEQUENCE</scope>
    <source>
        <strain evidence="16">TS8</strain>
    </source>
</reference>
<protein>
    <submittedName>
        <fullName evidence="16">Thiamine phosphate synthase</fullName>
        <ecNumber evidence="16">2.5.1.3</ecNumber>
    </submittedName>
</protein>
<evidence type="ECO:0000259" key="15">
    <source>
        <dbReference type="Pfam" id="PF08543"/>
    </source>
</evidence>
<comment type="cofactor">
    <cofactor evidence="1">
        <name>Mg(2+)</name>
        <dbReference type="ChEBI" id="CHEBI:18420"/>
    </cofactor>
</comment>
<dbReference type="InterPro" id="IPR022998">
    <property type="entry name" value="ThiamineP_synth_TenI"/>
</dbReference>
<evidence type="ECO:0000313" key="17">
    <source>
        <dbReference type="Proteomes" id="UP001163726"/>
    </source>
</evidence>
<evidence type="ECO:0000256" key="7">
    <source>
        <dbReference type="ARBA" id="ARBA00022840"/>
    </source>
</evidence>
<evidence type="ECO:0000256" key="2">
    <source>
        <dbReference type="ARBA" id="ARBA00005165"/>
    </source>
</evidence>
<dbReference type="Pfam" id="PF08543">
    <property type="entry name" value="Phos_pyr_kin"/>
    <property type="match status" value="1"/>
</dbReference>
<dbReference type="Proteomes" id="UP001163726">
    <property type="component" value="Chromosome"/>
</dbReference>
<dbReference type="GO" id="GO:0004789">
    <property type="term" value="F:thiamine-phosphate diphosphorylase activity"/>
    <property type="evidence" value="ECO:0007669"/>
    <property type="project" value="UniProtKB-EC"/>
</dbReference>
<comment type="catalytic activity">
    <reaction evidence="13">
        <text>2-[(2R,5Z)-2-carboxy-4-methylthiazol-5(2H)-ylidene]ethyl phosphate + 4-amino-2-methyl-5-(diphosphooxymethyl)pyrimidine + 2 H(+) = thiamine phosphate + CO2 + diphosphate</text>
        <dbReference type="Rhea" id="RHEA:47844"/>
        <dbReference type="ChEBI" id="CHEBI:15378"/>
        <dbReference type="ChEBI" id="CHEBI:16526"/>
        <dbReference type="ChEBI" id="CHEBI:33019"/>
        <dbReference type="ChEBI" id="CHEBI:37575"/>
        <dbReference type="ChEBI" id="CHEBI:57841"/>
        <dbReference type="ChEBI" id="CHEBI:62899"/>
        <dbReference type="EC" id="2.5.1.3"/>
    </reaction>
</comment>
<dbReference type="PANTHER" id="PTHR20858">
    <property type="entry name" value="PHOSPHOMETHYLPYRIMIDINE KINASE"/>
    <property type="match status" value="1"/>
</dbReference>
<evidence type="ECO:0000256" key="4">
    <source>
        <dbReference type="ARBA" id="ARBA00022723"/>
    </source>
</evidence>
<evidence type="ECO:0000259" key="14">
    <source>
        <dbReference type="Pfam" id="PF02581"/>
    </source>
</evidence>
<keyword evidence="6" id="KW-0418">Kinase</keyword>
<keyword evidence="8" id="KW-0460">Magnesium</keyword>
<evidence type="ECO:0000256" key="9">
    <source>
        <dbReference type="ARBA" id="ARBA00022977"/>
    </source>
</evidence>
<dbReference type="RefSeq" id="WP_268073554.1">
    <property type="nucleotide sequence ID" value="NZ_CP109965.1"/>
</dbReference>
<comment type="catalytic activity">
    <reaction evidence="12">
        <text>2-(2-carboxy-4-methylthiazol-5-yl)ethyl phosphate + 4-amino-2-methyl-5-(diphosphooxymethyl)pyrimidine + 2 H(+) = thiamine phosphate + CO2 + diphosphate</text>
        <dbReference type="Rhea" id="RHEA:47848"/>
        <dbReference type="ChEBI" id="CHEBI:15378"/>
        <dbReference type="ChEBI" id="CHEBI:16526"/>
        <dbReference type="ChEBI" id="CHEBI:33019"/>
        <dbReference type="ChEBI" id="CHEBI:37575"/>
        <dbReference type="ChEBI" id="CHEBI:57841"/>
        <dbReference type="ChEBI" id="CHEBI:62890"/>
        <dbReference type="EC" id="2.5.1.3"/>
    </reaction>
</comment>
<dbReference type="InterPro" id="IPR013749">
    <property type="entry name" value="PM/HMP-P_kinase-1"/>
</dbReference>
<dbReference type="Pfam" id="PF02581">
    <property type="entry name" value="TMP-TENI"/>
    <property type="match status" value="1"/>
</dbReference>
<dbReference type="InterPro" id="IPR013785">
    <property type="entry name" value="Aldolase_TIM"/>
</dbReference>
<gene>
    <name evidence="16" type="primary">thiE</name>
    <name evidence="16" type="ORF">OLW01_09100</name>
</gene>
<keyword evidence="9" id="KW-0784">Thiamine biosynthesis</keyword>
<dbReference type="Gene3D" id="3.20.20.70">
    <property type="entry name" value="Aldolase class I"/>
    <property type="match status" value="1"/>
</dbReference>
<keyword evidence="7" id="KW-0067">ATP-binding</keyword>
<evidence type="ECO:0000256" key="6">
    <source>
        <dbReference type="ARBA" id="ARBA00022777"/>
    </source>
</evidence>
<feature type="domain" description="Thiamine phosphate synthase/TenI" evidence="14">
    <location>
        <begin position="324"/>
        <end position="501"/>
    </location>
</feature>
<evidence type="ECO:0000256" key="12">
    <source>
        <dbReference type="ARBA" id="ARBA00047851"/>
    </source>
</evidence>
<keyword evidence="5" id="KW-0547">Nucleotide-binding</keyword>
<evidence type="ECO:0000256" key="3">
    <source>
        <dbReference type="ARBA" id="ARBA00022679"/>
    </source>
</evidence>
<keyword evidence="4" id="KW-0479">Metal-binding</keyword>
<proteinExistence type="predicted"/>
<comment type="pathway">
    <text evidence="2">Cofactor biosynthesis; thiamine diphosphate biosynthesis; thiamine phosphate from 4-amino-2-methyl-5-diphosphomethylpyrimidine and 4-methyl-5-(2-phosphoethyl)-thiazole: step 1/1.</text>
</comment>
<sequence>MLEENKRTIVWSIAGSDCSGGAGIQADLKTMHNLGCEVCTVISANTAQNSLGVTEINAVNEDVLWSQLKALHQDKPANVIKIGLLANKRQVDLIADWILRCQRDWAQPPIVVYDPVAIASAGGDLVEEDILPTIKQKLFPLVDVLTPNADEAQRLSGVYIISWDSMLDASAALQKMGIGAVIIKGGHIDIDSRYCVDLADNGQNQYWLASEKIDTEHSHGSGCTYASAVAACLAQGYLLRDAITVAKAYINQGLTASSKYDGIYGPIWQGNWPLNFAFYPHVMQPNSHFAKQLDWEIEGTSETSWASEFASCDTASLGLYPVVDSVEWIEFLLKQGVKTLQLRIKNLNLADVEPDIIKAIALGKQYNARLFINDYWQLAVKHKAYGVHLGQEDVQSADLNLIKHSGLRLGISTHGEYELIAAMQLKPSYIAVGAIYPTKTKDMTGQIQGLTRLKRYLTLQTDMKNQQQPTCPMVAIGGINLERAKQVWQTGVGCIAVVTAITQAKDPIQAVADLQAITDTNQALQD</sequence>
<dbReference type="NCBIfam" id="TIGR00097">
    <property type="entry name" value="HMP-P_kinase"/>
    <property type="match status" value="1"/>
</dbReference>
<accession>A0ABY7ALZ9</accession>
<dbReference type="CDD" id="cd00564">
    <property type="entry name" value="TMP_TenI"/>
    <property type="match status" value="1"/>
</dbReference>
<evidence type="ECO:0000256" key="11">
    <source>
        <dbReference type="ARBA" id="ARBA00047334"/>
    </source>
</evidence>
<dbReference type="InterPro" id="IPR004399">
    <property type="entry name" value="HMP/HMP-P_kinase_dom"/>
</dbReference>
<comment type="catalytic activity">
    <reaction evidence="11">
        <text>4-methyl-5-(2-phosphooxyethyl)-thiazole + 4-amino-2-methyl-5-(diphosphooxymethyl)pyrimidine + H(+) = thiamine phosphate + diphosphate</text>
        <dbReference type="Rhea" id="RHEA:22328"/>
        <dbReference type="ChEBI" id="CHEBI:15378"/>
        <dbReference type="ChEBI" id="CHEBI:33019"/>
        <dbReference type="ChEBI" id="CHEBI:37575"/>
        <dbReference type="ChEBI" id="CHEBI:57841"/>
        <dbReference type="ChEBI" id="CHEBI:58296"/>
        <dbReference type="EC" id="2.5.1.3"/>
    </reaction>
</comment>
<feature type="domain" description="Pyridoxamine kinase/Phosphomethylpyrimidine kinase" evidence="15">
    <location>
        <begin position="17"/>
        <end position="267"/>
    </location>
</feature>
<dbReference type="Gene3D" id="3.40.1190.20">
    <property type="match status" value="1"/>
</dbReference>
<dbReference type="PANTHER" id="PTHR20858:SF17">
    <property type="entry name" value="HYDROXYMETHYLPYRIMIDINE_PHOSPHOMETHYLPYRIMIDINE KINASE THI20-RELATED"/>
    <property type="match status" value="1"/>
</dbReference>
<evidence type="ECO:0000256" key="5">
    <source>
        <dbReference type="ARBA" id="ARBA00022741"/>
    </source>
</evidence>
<evidence type="ECO:0000256" key="8">
    <source>
        <dbReference type="ARBA" id="ARBA00022842"/>
    </source>
</evidence>
<dbReference type="CDD" id="cd01169">
    <property type="entry name" value="HMPP_kinase"/>
    <property type="match status" value="1"/>
</dbReference>
<organism evidence="16 17">
    <name type="scientific">Catenovulum adriaticum</name>
    <dbReference type="NCBI Taxonomy" id="2984846"/>
    <lineage>
        <taxon>Bacteria</taxon>
        <taxon>Pseudomonadati</taxon>
        <taxon>Pseudomonadota</taxon>
        <taxon>Gammaproteobacteria</taxon>
        <taxon>Alteromonadales</taxon>
        <taxon>Alteromonadaceae</taxon>
        <taxon>Catenovulum</taxon>
    </lineage>
</organism>
<keyword evidence="3 16" id="KW-0808">Transferase</keyword>
<dbReference type="EC" id="2.5.1.3" evidence="16"/>
<dbReference type="InterPro" id="IPR034291">
    <property type="entry name" value="TMP_synthase"/>
</dbReference>
<dbReference type="EMBL" id="CP109965">
    <property type="protein sequence ID" value="WAJ69341.1"/>
    <property type="molecule type" value="Genomic_DNA"/>
</dbReference>
<dbReference type="InterPro" id="IPR029056">
    <property type="entry name" value="Ribokinase-like"/>
</dbReference>
<evidence type="ECO:0000256" key="13">
    <source>
        <dbReference type="ARBA" id="ARBA00047883"/>
    </source>
</evidence>
<keyword evidence="10" id="KW-0511">Multifunctional enzyme</keyword>
<evidence type="ECO:0000313" key="16">
    <source>
        <dbReference type="EMBL" id="WAJ69341.1"/>
    </source>
</evidence>
<keyword evidence="17" id="KW-1185">Reference proteome</keyword>
<dbReference type="SUPFAM" id="SSF53613">
    <property type="entry name" value="Ribokinase-like"/>
    <property type="match status" value="1"/>
</dbReference>
<dbReference type="NCBIfam" id="TIGR00693">
    <property type="entry name" value="thiE"/>
    <property type="match status" value="1"/>
</dbReference>
<dbReference type="NCBIfam" id="NF002904">
    <property type="entry name" value="PRK03512.1"/>
    <property type="match status" value="1"/>
</dbReference>
<dbReference type="SUPFAM" id="SSF51391">
    <property type="entry name" value="Thiamin phosphate synthase"/>
    <property type="match status" value="1"/>
</dbReference>
<evidence type="ECO:0000256" key="10">
    <source>
        <dbReference type="ARBA" id="ARBA00023268"/>
    </source>
</evidence>
<name>A0ABY7ALZ9_9ALTE</name>
<dbReference type="InterPro" id="IPR036206">
    <property type="entry name" value="ThiamineP_synth_sf"/>
</dbReference>